<dbReference type="InterPro" id="IPR041599">
    <property type="entry name" value="Gp138_N"/>
</dbReference>
<sequence length="232" mass="24419">MTDPVTAFRQLIAAELSEIHTSMPGKIISYDGETAVVRPALSKSLANGEVLAPPQIVRVPIHWMVGDIHGAKAVISVPLKAGDDVTLFFSERALETWLQGSDDAPDDPRQFDLSDAYATPILRPGTGQADTENVCVQYGPGSMKLAPDGSLTIRVPRKHVIAEETVFDSRVTVNGPFTYTAGLQGSGGTGGSSMRIQGGIDFQGGTITHNGKNIGSDHSHPNGMGGNTDGPN</sequence>
<dbReference type="EMBL" id="CAADIO010000004">
    <property type="protein sequence ID" value="VFR81281.1"/>
    <property type="molecule type" value="Genomic_DNA"/>
</dbReference>
<proteinExistence type="predicted"/>
<evidence type="ECO:0000259" key="2">
    <source>
        <dbReference type="Pfam" id="PF18352"/>
    </source>
</evidence>
<dbReference type="AlphaFoldDB" id="A0A484U3V5"/>
<dbReference type="Gene3D" id="2.40.50.230">
    <property type="entry name" value="Gp5 N-terminal domain"/>
    <property type="match status" value="1"/>
</dbReference>
<feature type="compositionally biased region" description="Gly residues" evidence="1">
    <location>
        <begin position="223"/>
        <end position="232"/>
    </location>
</feature>
<evidence type="ECO:0000256" key="1">
    <source>
        <dbReference type="SAM" id="MobiDB-lite"/>
    </source>
</evidence>
<dbReference type="Pfam" id="PF18352">
    <property type="entry name" value="Gp138_N"/>
    <property type="match status" value="1"/>
</dbReference>
<feature type="region of interest" description="Disordered" evidence="1">
    <location>
        <begin position="208"/>
        <end position="232"/>
    </location>
</feature>
<protein>
    <recommendedName>
        <fullName evidence="2">Phage protein Gp138 N-terminal domain-containing protein</fullName>
    </recommendedName>
</protein>
<organism evidence="3">
    <name type="scientific">plant metagenome</name>
    <dbReference type="NCBI Taxonomy" id="1297885"/>
    <lineage>
        <taxon>unclassified sequences</taxon>
        <taxon>metagenomes</taxon>
        <taxon>organismal metagenomes</taxon>
    </lineage>
</organism>
<evidence type="ECO:0000313" key="3">
    <source>
        <dbReference type="EMBL" id="VFR81281.1"/>
    </source>
</evidence>
<reference evidence="3" key="1">
    <citation type="submission" date="2019-03" db="EMBL/GenBank/DDBJ databases">
        <authorList>
            <person name="Danneels B."/>
        </authorList>
    </citation>
    <scope>NUCLEOTIDE SEQUENCE</scope>
</reference>
<dbReference type="InterPro" id="IPR037026">
    <property type="entry name" value="Vgr_OB-fold_dom_sf"/>
</dbReference>
<name>A0A484U3V5_9ZZZZ</name>
<accession>A0A484U3V5</accession>
<gene>
    <name evidence="3" type="ORF">RAN3_2550</name>
</gene>
<feature type="domain" description="Phage protein Gp138 N-terminal" evidence="2">
    <location>
        <begin position="23"/>
        <end position="120"/>
    </location>
</feature>